<comment type="caution">
    <text evidence="2">The sequence shown here is derived from an EMBL/GenBank/DDBJ whole genome shotgun (WGS) entry which is preliminary data.</text>
</comment>
<dbReference type="EMBL" id="JAGEPF010000041">
    <property type="protein sequence ID" value="MBO2465049.1"/>
    <property type="molecule type" value="Genomic_DNA"/>
</dbReference>
<keyword evidence="3" id="KW-1185">Reference proteome</keyword>
<evidence type="ECO:0000259" key="1">
    <source>
        <dbReference type="SMART" id="SM00382"/>
    </source>
</evidence>
<dbReference type="RefSeq" id="WP_208251911.1">
    <property type="nucleotide sequence ID" value="NZ_JAGEPF010000041.1"/>
</dbReference>
<dbReference type="Proteomes" id="UP000680206">
    <property type="component" value="Unassembled WGS sequence"/>
</dbReference>
<sequence length="427" mass="45701">MFGKIGFELAPRITVLVGPSGAGKTQLLTAVHGCLTQGNDPTITAEVDTGKAEITCRFVDPAEESFIVLSHVRSVEGLEAKRDAVERSTLDQASLKQLGYLLGRDYERAAFAELGREDGVTGRWRYYELTHRGRTYGPANMSMGELVAFSIIMALKALRPGHVLLLDEPENFLSPRARARLADILIETAATKSKVVSLVVASHSAELVERFPSPYLRLLGRNPVAGITIEEISHTTPALERLGLRPKPKVLTVVEDVLASAMLAALLALTAPELSTVVRIVQVGGDGNVPKFVGPLQSCGFGLEVLGVLDGDSREKVANGTLQFPAGRVAFLPGQVPPDALLMNILSEASSEVAHHLGVEVDAVSRALVSAEGLDHHDRLAAVADAVGLPIGHVTQTIIRALANRDQERAQITELISVIRSLAHTDD</sequence>
<protein>
    <submittedName>
        <fullName evidence="2">AAA family ATPase</fullName>
    </submittedName>
</protein>
<dbReference type="SMART" id="SM00382">
    <property type="entry name" value="AAA"/>
    <property type="match status" value="1"/>
</dbReference>
<dbReference type="PANTHER" id="PTHR43581:SF2">
    <property type="entry name" value="EXCINUCLEASE ATPASE SUBUNIT"/>
    <property type="match status" value="1"/>
</dbReference>
<accession>A0ABS3S7R3</accession>
<name>A0ABS3S7R3_9ACTN</name>
<gene>
    <name evidence="2" type="ORF">J4709_46530</name>
</gene>
<dbReference type="PANTHER" id="PTHR43581">
    <property type="entry name" value="ATP/GTP PHOSPHATASE"/>
    <property type="match status" value="1"/>
</dbReference>
<feature type="domain" description="AAA+ ATPase" evidence="1">
    <location>
        <begin position="10"/>
        <end position="223"/>
    </location>
</feature>
<dbReference type="InterPro" id="IPR027417">
    <property type="entry name" value="P-loop_NTPase"/>
</dbReference>
<dbReference type="Gene3D" id="3.40.50.300">
    <property type="entry name" value="P-loop containing nucleotide triphosphate hydrolases"/>
    <property type="match status" value="2"/>
</dbReference>
<evidence type="ECO:0000313" key="3">
    <source>
        <dbReference type="Proteomes" id="UP000680206"/>
    </source>
</evidence>
<evidence type="ECO:0000313" key="2">
    <source>
        <dbReference type="EMBL" id="MBO2465049.1"/>
    </source>
</evidence>
<dbReference type="CDD" id="cd00267">
    <property type="entry name" value="ABC_ATPase"/>
    <property type="match status" value="1"/>
</dbReference>
<dbReference type="InterPro" id="IPR003593">
    <property type="entry name" value="AAA+_ATPase"/>
</dbReference>
<dbReference type="InterPro" id="IPR003959">
    <property type="entry name" value="ATPase_AAA_core"/>
</dbReference>
<dbReference type="Pfam" id="PF13304">
    <property type="entry name" value="AAA_21"/>
    <property type="match status" value="1"/>
</dbReference>
<proteinExistence type="predicted"/>
<dbReference type="SUPFAM" id="SSF52540">
    <property type="entry name" value="P-loop containing nucleoside triphosphate hydrolases"/>
    <property type="match status" value="1"/>
</dbReference>
<reference evidence="2 3" key="1">
    <citation type="submission" date="2021-03" db="EMBL/GenBank/DDBJ databases">
        <title>Actinomadura violae sp. nov., isolated from lichen in Thailand.</title>
        <authorList>
            <person name="Kanchanasin P."/>
            <person name="Saeng-In P."/>
            <person name="Phongsopitanun W."/>
            <person name="Yuki M."/>
            <person name="Kudo T."/>
            <person name="Ohkuma M."/>
            <person name="Tanasupawat S."/>
        </authorList>
    </citation>
    <scope>NUCLEOTIDE SEQUENCE [LARGE SCALE GENOMIC DNA]</scope>
    <source>
        <strain evidence="2 3">LCR2-06</strain>
    </source>
</reference>
<organism evidence="2 3">
    <name type="scientific">Actinomadura violacea</name>
    <dbReference type="NCBI Taxonomy" id="2819934"/>
    <lineage>
        <taxon>Bacteria</taxon>
        <taxon>Bacillati</taxon>
        <taxon>Actinomycetota</taxon>
        <taxon>Actinomycetes</taxon>
        <taxon>Streptosporangiales</taxon>
        <taxon>Thermomonosporaceae</taxon>
        <taxon>Actinomadura</taxon>
    </lineage>
</organism>
<dbReference type="InterPro" id="IPR051396">
    <property type="entry name" value="Bact_Antivir_Def_Nuclease"/>
</dbReference>